<keyword evidence="1" id="KW-0472">Membrane</keyword>
<evidence type="ECO:0000313" key="2">
    <source>
        <dbReference type="EMBL" id="BCJ44733.1"/>
    </source>
</evidence>
<feature type="transmembrane region" description="Helical" evidence="1">
    <location>
        <begin position="32"/>
        <end position="51"/>
    </location>
</feature>
<evidence type="ECO:0000256" key="1">
    <source>
        <dbReference type="SAM" id="Phobius"/>
    </source>
</evidence>
<keyword evidence="3" id="KW-1185">Reference proteome</keyword>
<protein>
    <recommendedName>
        <fullName evidence="4">DUF1453 domain-containing protein</fullName>
    </recommendedName>
</protein>
<evidence type="ECO:0008006" key="4">
    <source>
        <dbReference type="Google" id="ProtNLM"/>
    </source>
</evidence>
<reference evidence="2 3" key="1">
    <citation type="submission" date="2020-08" db="EMBL/GenBank/DDBJ databases">
        <title>Whole genome shotgun sequence of Actinoplanes ianthinogenes NBRC 13996.</title>
        <authorList>
            <person name="Komaki H."/>
            <person name="Tamura T."/>
        </authorList>
    </citation>
    <scope>NUCLEOTIDE SEQUENCE [LARGE SCALE GENOMIC DNA]</scope>
    <source>
        <strain evidence="2 3">NBRC 13996</strain>
    </source>
</reference>
<feature type="transmembrane region" description="Helical" evidence="1">
    <location>
        <begin position="94"/>
        <end position="116"/>
    </location>
</feature>
<keyword evidence="1" id="KW-0812">Transmembrane</keyword>
<dbReference type="RefSeq" id="WP_189329574.1">
    <property type="nucleotide sequence ID" value="NZ_AP023356.1"/>
</dbReference>
<dbReference type="EMBL" id="AP023356">
    <property type="protein sequence ID" value="BCJ44733.1"/>
    <property type="molecule type" value="Genomic_DNA"/>
</dbReference>
<organism evidence="2 3">
    <name type="scientific">Actinoplanes ianthinogenes</name>
    <dbReference type="NCBI Taxonomy" id="122358"/>
    <lineage>
        <taxon>Bacteria</taxon>
        <taxon>Bacillati</taxon>
        <taxon>Actinomycetota</taxon>
        <taxon>Actinomycetes</taxon>
        <taxon>Micromonosporales</taxon>
        <taxon>Micromonosporaceae</taxon>
        <taxon>Actinoplanes</taxon>
    </lineage>
</organism>
<sequence>MEIITALLVVAVLAYAMVRRFLGEPLTSRRLIVLPLVLTVYGGYVVAQTGFTHRTADLAALVVCGLTAVAGGALRGRTVQVLVRDGHVWYRYTWVTLAVWIGLIALRFGQAAAAVAIGADRPVLTASLLLALGLSFLGEAAVVGPRAMATGAPFAPRRSRVAAAR</sequence>
<feature type="transmembrane region" description="Helical" evidence="1">
    <location>
        <begin position="58"/>
        <end position="74"/>
    </location>
</feature>
<dbReference type="Proteomes" id="UP000676967">
    <property type="component" value="Chromosome"/>
</dbReference>
<proteinExistence type="predicted"/>
<name>A0ABM7LZF2_9ACTN</name>
<accession>A0ABM7LZF2</accession>
<feature type="transmembrane region" description="Helical" evidence="1">
    <location>
        <begin position="123"/>
        <end position="143"/>
    </location>
</feature>
<evidence type="ECO:0000313" key="3">
    <source>
        <dbReference type="Proteomes" id="UP000676967"/>
    </source>
</evidence>
<gene>
    <name evidence="2" type="ORF">Aiant_53900</name>
</gene>
<keyword evidence="1" id="KW-1133">Transmembrane helix</keyword>